<proteinExistence type="predicted"/>
<name>A0A6I8NI32_ORNAN</name>
<dbReference type="InterPro" id="IPR039583">
    <property type="entry name" value="TCFL5/SOLH1/2"/>
</dbReference>
<dbReference type="GO" id="GO:0003677">
    <property type="term" value="F:DNA binding"/>
    <property type="evidence" value="ECO:0007669"/>
    <property type="project" value="UniProtKB-KW"/>
</dbReference>
<dbReference type="GO" id="GO:0046983">
    <property type="term" value="F:protein dimerization activity"/>
    <property type="evidence" value="ECO:0007669"/>
    <property type="project" value="InterPro"/>
</dbReference>
<dbReference type="GO" id="GO:0003700">
    <property type="term" value="F:DNA-binding transcription factor activity"/>
    <property type="evidence" value="ECO:0007669"/>
    <property type="project" value="InterPro"/>
</dbReference>
<dbReference type="InterPro" id="IPR011598">
    <property type="entry name" value="bHLH_dom"/>
</dbReference>
<dbReference type="InterPro" id="IPR036638">
    <property type="entry name" value="HLH_DNA-bd_sf"/>
</dbReference>
<feature type="compositionally biased region" description="Pro residues" evidence="9">
    <location>
        <begin position="69"/>
        <end position="79"/>
    </location>
</feature>
<evidence type="ECO:0000259" key="10">
    <source>
        <dbReference type="PROSITE" id="PS50888"/>
    </source>
</evidence>
<dbReference type="SUPFAM" id="SSF47459">
    <property type="entry name" value="HLH, helix-loop-helix DNA-binding domain"/>
    <property type="match status" value="1"/>
</dbReference>
<keyword evidence="2" id="KW-0217">Developmental protein</keyword>
<keyword evidence="7" id="KW-0804">Transcription</keyword>
<evidence type="ECO:0000313" key="12">
    <source>
        <dbReference type="Proteomes" id="UP000002279"/>
    </source>
</evidence>
<dbReference type="Gene3D" id="4.10.280.10">
    <property type="entry name" value="Helix-loop-helix DNA-binding domain"/>
    <property type="match status" value="1"/>
</dbReference>
<dbReference type="Bgee" id="ENSOANG00000038418">
    <property type="expression patterns" value="Expressed in ovary and 1 other cell type or tissue"/>
</dbReference>
<dbReference type="GO" id="GO:0007283">
    <property type="term" value="P:spermatogenesis"/>
    <property type="evidence" value="ECO:0007669"/>
    <property type="project" value="UniProtKB-KW"/>
</dbReference>
<evidence type="ECO:0000256" key="9">
    <source>
        <dbReference type="SAM" id="MobiDB-lite"/>
    </source>
</evidence>
<comment type="subcellular location">
    <subcellularLocation>
        <location evidence="1">Nucleus</location>
    </subcellularLocation>
</comment>
<reference evidence="11" key="2">
    <citation type="submission" date="2025-08" db="UniProtKB">
        <authorList>
            <consortium name="Ensembl"/>
        </authorList>
    </citation>
    <scope>IDENTIFICATION</scope>
    <source>
        <strain evidence="11">Glennie</strain>
    </source>
</reference>
<dbReference type="AlphaFoldDB" id="A0A6I8NI32"/>
<dbReference type="Pfam" id="PF00010">
    <property type="entry name" value="HLH"/>
    <property type="match status" value="1"/>
</dbReference>
<dbReference type="GO" id="GO:0030154">
    <property type="term" value="P:cell differentiation"/>
    <property type="evidence" value="ECO:0007669"/>
    <property type="project" value="UniProtKB-KW"/>
</dbReference>
<evidence type="ECO:0000256" key="2">
    <source>
        <dbReference type="ARBA" id="ARBA00022473"/>
    </source>
</evidence>
<dbReference type="PANTHER" id="PTHR15402:SF4">
    <property type="entry name" value="SPERMATOGENESIS- AND OOGENESIS-SPECIFIC BASIC HELIX-LOOP-HELIX-CONTAINING PROTEIN 1"/>
    <property type="match status" value="1"/>
</dbReference>
<feature type="region of interest" description="Disordered" evidence="9">
    <location>
        <begin position="321"/>
        <end position="345"/>
    </location>
</feature>
<feature type="compositionally biased region" description="Polar residues" evidence="9">
    <location>
        <begin position="193"/>
        <end position="207"/>
    </location>
</feature>
<keyword evidence="8" id="KW-0539">Nucleus</keyword>
<protein>
    <submittedName>
        <fullName evidence="11">Spermatosis and oosis specific basic helix-loop-helix 1</fullName>
    </submittedName>
</protein>
<dbReference type="GO" id="GO:0005634">
    <property type="term" value="C:nucleus"/>
    <property type="evidence" value="ECO:0007669"/>
    <property type="project" value="UniProtKB-SubCell"/>
</dbReference>
<evidence type="ECO:0000256" key="8">
    <source>
        <dbReference type="ARBA" id="ARBA00023242"/>
    </source>
</evidence>
<feature type="region of interest" description="Disordered" evidence="9">
    <location>
        <begin position="193"/>
        <end position="212"/>
    </location>
</feature>
<gene>
    <name evidence="11" type="primary">SOHLH1</name>
</gene>
<keyword evidence="4" id="KW-0744">Spermatogenesis</keyword>
<evidence type="ECO:0000256" key="6">
    <source>
        <dbReference type="ARBA" id="ARBA00023125"/>
    </source>
</evidence>
<feature type="region of interest" description="Disordered" evidence="9">
    <location>
        <begin position="55"/>
        <end position="79"/>
    </location>
</feature>
<sequence>PPPPECPRPFCPIHSHPLTISHLATPFLSHTFPPIDRSPSVQALSAPYVPTHLPRPVYPSGPHPSATSPVPPDGPAPRPRPVWSLPARLGRPFLSAPLRACLLAPCPGPEAGRGAFLPPPASNPLSQLAQLILLTWAPIALGKGPVEEQGERREKGGVSTLLSPPPGLGPSRSFSCPPLFLLLFAMASPGPRPSSQTIGSFRGTRSSPRMGASGRNFDPEDIAQENGLPEATVRVSKSKQNVVLERHRRKRISRSCEQLRTLLPRFDGRREDMASILEMAVKFLELTHALVPSEQQTTCSKEFGHQKPLCVDPEFRANQHSSILRNSRKDGRKKQAWGSFSEEQW</sequence>
<evidence type="ECO:0000256" key="1">
    <source>
        <dbReference type="ARBA" id="ARBA00004123"/>
    </source>
</evidence>
<evidence type="ECO:0000313" key="11">
    <source>
        <dbReference type="Ensembl" id="ENSOANP00000040893.1"/>
    </source>
</evidence>
<dbReference type="Proteomes" id="UP000002279">
    <property type="component" value="Chromosome 4"/>
</dbReference>
<evidence type="ECO:0000256" key="5">
    <source>
        <dbReference type="ARBA" id="ARBA00023015"/>
    </source>
</evidence>
<evidence type="ECO:0000256" key="7">
    <source>
        <dbReference type="ARBA" id="ARBA00023163"/>
    </source>
</evidence>
<accession>A0A6I8NI32</accession>
<dbReference type="PANTHER" id="PTHR15402">
    <property type="entry name" value="TRANSCRIPTION FACTOR-LIKE 5 PROTEIN"/>
    <property type="match status" value="1"/>
</dbReference>
<keyword evidence="6" id="KW-0238">DNA-binding</keyword>
<reference evidence="11" key="3">
    <citation type="submission" date="2025-09" db="UniProtKB">
        <authorList>
            <consortium name="Ensembl"/>
        </authorList>
    </citation>
    <scope>IDENTIFICATION</scope>
    <source>
        <strain evidence="11">Glennie</strain>
    </source>
</reference>
<dbReference type="PROSITE" id="PS50888">
    <property type="entry name" value="BHLH"/>
    <property type="match status" value="1"/>
</dbReference>
<keyword evidence="3" id="KW-0221">Differentiation</keyword>
<keyword evidence="12" id="KW-1185">Reference proteome</keyword>
<dbReference type="SMART" id="SM00353">
    <property type="entry name" value="HLH"/>
    <property type="match status" value="1"/>
</dbReference>
<dbReference type="Ensembl" id="ENSOANT00000059515.1">
    <property type="protein sequence ID" value="ENSOANP00000040893.1"/>
    <property type="gene ID" value="ENSOANG00000038418.1"/>
</dbReference>
<reference evidence="11 12" key="1">
    <citation type="journal article" date="2008" name="Nature">
        <title>Genome analysis of the platypus reveals unique signatures of evolution.</title>
        <authorList>
            <person name="Warren W.C."/>
            <person name="Hillier L.W."/>
            <person name="Marshall Graves J.A."/>
            <person name="Birney E."/>
            <person name="Ponting C.P."/>
            <person name="Grutzner F."/>
            <person name="Belov K."/>
            <person name="Miller W."/>
            <person name="Clarke L."/>
            <person name="Chinwalla A.T."/>
            <person name="Yang S.P."/>
            <person name="Heger A."/>
            <person name="Locke D.P."/>
            <person name="Miethke P."/>
            <person name="Waters P.D."/>
            <person name="Veyrunes F."/>
            <person name="Fulton L."/>
            <person name="Fulton B."/>
            <person name="Graves T."/>
            <person name="Wallis J."/>
            <person name="Puente X.S."/>
            <person name="Lopez-Otin C."/>
            <person name="Ordonez G.R."/>
            <person name="Eichler E.E."/>
            <person name="Chen L."/>
            <person name="Cheng Z."/>
            <person name="Deakin J.E."/>
            <person name="Alsop A."/>
            <person name="Thompson K."/>
            <person name="Kirby P."/>
            <person name="Papenfuss A.T."/>
            <person name="Wakefield M.J."/>
            <person name="Olender T."/>
            <person name="Lancet D."/>
            <person name="Huttley G.A."/>
            <person name="Smit A.F."/>
            <person name="Pask A."/>
            <person name="Temple-Smith P."/>
            <person name="Batzer M.A."/>
            <person name="Walker J.A."/>
            <person name="Konkel M.K."/>
            <person name="Harris R.S."/>
            <person name="Whittington C.M."/>
            <person name="Wong E.S."/>
            <person name="Gemmell N.J."/>
            <person name="Buschiazzo E."/>
            <person name="Vargas Jentzsch I.M."/>
            <person name="Merkel A."/>
            <person name="Schmitz J."/>
            <person name="Zemann A."/>
            <person name="Churakov G."/>
            <person name="Kriegs J.O."/>
            <person name="Brosius J."/>
            <person name="Murchison E.P."/>
            <person name="Sachidanandam R."/>
            <person name="Smith C."/>
            <person name="Hannon G.J."/>
            <person name="Tsend-Ayush E."/>
            <person name="McMillan D."/>
            <person name="Attenborough R."/>
            <person name="Rens W."/>
            <person name="Ferguson-Smith M."/>
            <person name="Lefevre C.M."/>
            <person name="Sharp J.A."/>
            <person name="Nicholas K.R."/>
            <person name="Ray D.A."/>
            <person name="Kube M."/>
            <person name="Reinhardt R."/>
            <person name="Pringle T.H."/>
            <person name="Taylor J."/>
            <person name="Jones R.C."/>
            <person name="Nixon B."/>
            <person name="Dacheux J.L."/>
            <person name="Niwa H."/>
            <person name="Sekita Y."/>
            <person name="Huang X."/>
            <person name="Stark A."/>
            <person name="Kheradpour P."/>
            <person name="Kellis M."/>
            <person name="Flicek P."/>
            <person name="Chen Y."/>
            <person name="Webber C."/>
            <person name="Hardison R."/>
            <person name="Nelson J."/>
            <person name="Hallsworth-Pepin K."/>
            <person name="Delehaunty K."/>
            <person name="Markovic C."/>
            <person name="Minx P."/>
            <person name="Feng Y."/>
            <person name="Kremitzki C."/>
            <person name="Mitreva M."/>
            <person name="Glasscock J."/>
            <person name="Wylie T."/>
            <person name="Wohldmann P."/>
            <person name="Thiru P."/>
            <person name="Nhan M.N."/>
            <person name="Pohl C.S."/>
            <person name="Smith S.M."/>
            <person name="Hou S."/>
            <person name="Nefedov M."/>
            <person name="de Jong P.J."/>
            <person name="Renfree M.B."/>
            <person name="Mardis E.R."/>
            <person name="Wilson R.K."/>
        </authorList>
    </citation>
    <scope>NUCLEOTIDE SEQUENCE [LARGE SCALE GENOMIC DNA]</scope>
    <source>
        <strain evidence="11 12">Glennie</strain>
    </source>
</reference>
<dbReference type="GeneTree" id="ENSGT00390000000656"/>
<feature type="domain" description="BHLH" evidence="10">
    <location>
        <begin position="236"/>
        <end position="287"/>
    </location>
</feature>
<dbReference type="CDD" id="cd18908">
    <property type="entry name" value="bHLH_SOHLH1_2"/>
    <property type="match status" value="1"/>
</dbReference>
<evidence type="ECO:0000256" key="3">
    <source>
        <dbReference type="ARBA" id="ARBA00022782"/>
    </source>
</evidence>
<organism evidence="11 12">
    <name type="scientific">Ornithorhynchus anatinus</name>
    <name type="common">Duckbill platypus</name>
    <dbReference type="NCBI Taxonomy" id="9258"/>
    <lineage>
        <taxon>Eukaryota</taxon>
        <taxon>Metazoa</taxon>
        <taxon>Chordata</taxon>
        <taxon>Craniata</taxon>
        <taxon>Vertebrata</taxon>
        <taxon>Euteleostomi</taxon>
        <taxon>Mammalia</taxon>
        <taxon>Monotremata</taxon>
        <taxon>Ornithorhynchidae</taxon>
        <taxon>Ornithorhynchus</taxon>
    </lineage>
</organism>
<evidence type="ECO:0000256" key="4">
    <source>
        <dbReference type="ARBA" id="ARBA00022871"/>
    </source>
</evidence>
<keyword evidence="5" id="KW-0805">Transcription regulation</keyword>